<dbReference type="Pfam" id="PF20473">
    <property type="entry name" value="MmeI_Mtase"/>
    <property type="match status" value="1"/>
</dbReference>
<dbReference type="EMBL" id="LS483426">
    <property type="protein sequence ID" value="SQH25025.1"/>
    <property type="molecule type" value="Genomic_DNA"/>
</dbReference>
<comment type="catalytic activity">
    <reaction evidence="4">
        <text>a 2'-deoxyadenosine in DNA + S-adenosyl-L-methionine = an N(6)-methyl-2'-deoxyadenosine in DNA + S-adenosyl-L-homocysteine + H(+)</text>
        <dbReference type="Rhea" id="RHEA:15197"/>
        <dbReference type="Rhea" id="RHEA-COMP:12418"/>
        <dbReference type="Rhea" id="RHEA-COMP:12419"/>
        <dbReference type="ChEBI" id="CHEBI:15378"/>
        <dbReference type="ChEBI" id="CHEBI:57856"/>
        <dbReference type="ChEBI" id="CHEBI:59789"/>
        <dbReference type="ChEBI" id="CHEBI:90615"/>
        <dbReference type="ChEBI" id="CHEBI:90616"/>
        <dbReference type="EC" id="2.1.1.72"/>
    </reaction>
</comment>
<keyword evidence="2 10" id="KW-0489">Methyltransferase</keyword>
<dbReference type="RefSeq" id="WP_003785925.1">
    <property type="nucleotide sequence ID" value="NZ_CP091518.1"/>
</dbReference>
<dbReference type="InterPro" id="IPR046820">
    <property type="entry name" value="MmeI_TRD"/>
</dbReference>
<protein>
    <recommendedName>
        <fullName evidence="1">site-specific DNA-methyltransferase (adenine-specific)</fullName>
        <ecNumber evidence="1">2.1.1.72</ecNumber>
    </recommendedName>
</protein>
<name>A0AAX2J580_KINKI</name>
<dbReference type="Pfam" id="PF20466">
    <property type="entry name" value="MmeI_TRD"/>
    <property type="match status" value="1"/>
</dbReference>
<dbReference type="InterPro" id="IPR050953">
    <property type="entry name" value="N4_N6_ade-DNA_methylase"/>
</dbReference>
<organism evidence="10 11">
    <name type="scientific">Kingella kingae</name>
    <dbReference type="NCBI Taxonomy" id="504"/>
    <lineage>
        <taxon>Bacteria</taxon>
        <taxon>Pseudomonadati</taxon>
        <taxon>Pseudomonadota</taxon>
        <taxon>Betaproteobacteria</taxon>
        <taxon>Neisseriales</taxon>
        <taxon>Neisseriaceae</taxon>
        <taxon>Kingella</taxon>
    </lineage>
</organism>
<gene>
    <name evidence="10" type="ORF">NCTC10529_01220</name>
</gene>
<evidence type="ECO:0000256" key="3">
    <source>
        <dbReference type="ARBA" id="ARBA00022679"/>
    </source>
</evidence>
<evidence type="ECO:0000313" key="10">
    <source>
        <dbReference type="EMBL" id="SQH25025.1"/>
    </source>
</evidence>
<dbReference type="PANTHER" id="PTHR33841:SF1">
    <property type="entry name" value="DNA METHYLTRANSFERASE A"/>
    <property type="match status" value="1"/>
</dbReference>
<keyword evidence="3" id="KW-0808">Transferase</keyword>
<dbReference type="InterPro" id="IPR046816">
    <property type="entry name" value="MmeI_Mtase"/>
</dbReference>
<dbReference type="InterPro" id="IPR046818">
    <property type="entry name" value="MmeI_C"/>
</dbReference>
<feature type="domain" description="MmeI-like C-terminal" evidence="8">
    <location>
        <begin position="836"/>
        <end position="920"/>
    </location>
</feature>
<feature type="domain" description="MmeI-like N-terminal" evidence="5">
    <location>
        <begin position="10"/>
        <end position="174"/>
    </location>
</feature>
<feature type="domain" description="MmeI-like DNA-methyltransferase" evidence="9">
    <location>
        <begin position="339"/>
        <end position="590"/>
    </location>
</feature>
<dbReference type="EC" id="2.1.1.72" evidence="1"/>
<dbReference type="REBASE" id="255196">
    <property type="entry name" value="Kki10529ORF1220P"/>
</dbReference>
<evidence type="ECO:0000256" key="2">
    <source>
        <dbReference type="ARBA" id="ARBA00022603"/>
    </source>
</evidence>
<evidence type="ECO:0000259" key="6">
    <source>
        <dbReference type="Pfam" id="PF20465"/>
    </source>
</evidence>
<dbReference type="GO" id="GO:0009007">
    <property type="term" value="F:site-specific DNA-methyltransferase (adenine-specific) activity"/>
    <property type="evidence" value="ECO:0007669"/>
    <property type="project" value="UniProtKB-EC"/>
</dbReference>
<dbReference type="PANTHER" id="PTHR33841">
    <property type="entry name" value="DNA METHYLTRANSFERASE YEEA-RELATED"/>
    <property type="match status" value="1"/>
</dbReference>
<feature type="domain" description="MmeI-like target recognition" evidence="7">
    <location>
        <begin position="613"/>
        <end position="820"/>
    </location>
</feature>
<proteinExistence type="predicted"/>
<evidence type="ECO:0000313" key="11">
    <source>
        <dbReference type="Proteomes" id="UP000248598"/>
    </source>
</evidence>
<dbReference type="Pfam" id="PF20465">
    <property type="entry name" value="MmeI_hel"/>
    <property type="match status" value="1"/>
</dbReference>
<evidence type="ECO:0000259" key="9">
    <source>
        <dbReference type="Pfam" id="PF20473"/>
    </source>
</evidence>
<dbReference type="GeneID" id="93262508"/>
<dbReference type="Pfam" id="PF20467">
    <property type="entry name" value="MmeI_C"/>
    <property type="match status" value="1"/>
</dbReference>
<dbReference type="PRINTS" id="PR00507">
    <property type="entry name" value="N12N6MTFRASE"/>
</dbReference>
<dbReference type="Proteomes" id="UP000248598">
    <property type="component" value="Chromosome 1"/>
</dbReference>
<dbReference type="InterPro" id="IPR046817">
    <property type="entry name" value="MmeI_N"/>
</dbReference>
<sequence length="923" mass="104670">MLTSAQILINAQTFATRWQHESDEKSESQTFWNEFFAIFGLDRKAIAILEKRLKAEKSTKFADVFVPKKLLCEQKTKGKNLDDAAAQAREYLEQIRAQEPENLPPYFIVCDFATMRFYETIGTACVEFPLEKLPENIGLFNFLLDLETEIHHAQSLVNLQASAMMRELYNGIKADYNTDTVRKFLIRILFCLFAEDTGIFRPDQFNRLIDKHTKADGSDTGAMLTELFQTLNTAKRSPKLPEYLQEFDYINGGLFAETLPTIYFDSEMRQKLIHIGREINWGFISPEIFGSLFQEALDVNERRELGAHYTEKDNIEKVINSLFLDDLKAELAQISSLKRDKKKRLIEFQQKIAKLKFLDPACGTGNFLVAAYRALRELEIQVIHEYQKLDKTHLQSAVSIEQFFGIEIDGLAAEIAVLSMWLIDHLCNLHEGAALGKGYGSLNIPLRKLAHITHGNSLRLDWENVDFILGNPPFIGSTYQTKEQKADTQAVSGSLKNAGILDYVANWYVKAAQIMRDNPQVQAAFVSTNSICQGQQVEALWGALLDWGVEIHFAHRTFQWTSQAHGKAAVHCVIVGFRQPEKHSGAKYLFDYPDIKGQPEKREVANINPYLIDAPNVIIEKRSKPISGEPEMIYGSKPTDGGNLILSTEEKNELIAAEPLAEQYIRRFLGAEEFLNNKERWCLWFHGMSEMRLFTDLQKMPLVAKRIELVKQMRLESSDKQTNKAAATPHLFQAIRQPESGNYLLIPSASSETREFIPIGYLNSNTINGNANFSLPNATLYHFGLLSSTMHNEFMRTVAGRLKSDYRYSNTIVYNNFPFPFAAFRQPETEISPAEQKHRTAIATAAQAVLDARAHYIAQAQQENLPEPSLADLYRRGAPFTRLHAAHAALDKAVDNAYGYTGGNDDADRVEFLFGVYEKMKGA</sequence>
<dbReference type="GO" id="GO:0032259">
    <property type="term" value="P:methylation"/>
    <property type="evidence" value="ECO:0007669"/>
    <property type="project" value="UniProtKB-KW"/>
</dbReference>
<evidence type="ECO:0000259" key="7">
    <source>
        <dbReference type="Pfam" id="PF20466"/>
    </source>
</evidence>
<evidence type="ECO:0000259" key="8">
    <source>
        <dbReference type="Pfam" id="PF20467"/>
    </source>
</evidence>
<feature type="domain" description="MmeI-like helicase spacer" evidence="6">
    <location>
        <begin position="180"/>
        <end position="255"/>
    </location>
</feature>
<dbReference type="InterPro" id="IPR046819">
    <property type="entry name" value="MmeI_hel"/>
</dbReference>
<evidence type="ECO:0000256" key="1">
    <source>
        <dbReference type="ARBA" id="ARBA00011900"/>
    </source>
</evidence>
<dbReference type="SUPFAM" id="SSF53335">
    <property type="entry name" value="S-adenosyl-L-methionine-dependent methyltransferases"/>
    <property type="match status" value="1"/>
</dbReference>
<dbReference type="AlphaFoldDB" id="A0AAX2J580"/>
<dbReference type="Pfam" id="PF20464">
    <property type="entry name" value="MmeI_N"/>
    <property type="match status" value="1"/>
</dbReference>
<reference evidence="10 11" key="1">
    <citation type="submission" date="2018-06" db="EMBL/GenBank/DDBJ databases">
        <authorList>
            <consortium name="Pathogen Informatics"/>
            <person name="Doyle S."/>
        </authorList>
    </citation>
    <scope>NUCLEOTIDE SEQUENCE [LARGE SCALE GENOMIC DNA]</scope>
    <source>
        <strain evidence="10 11">NCTC10529</strain>
    </source>
</reference>
<dbReference type="Gene3D" id="3.40.50.150">
    <property type="entry name" value="Vaccinia Virus protein VP39"/>
    <property type="match status" value="1"/>
</dbReference>
<evidence type="ECO:0000256" key="4">
    <source>
        <dbReference type="ARBA" id="ARBA00047942"/>
    </source>
</evidence>
<dbReference type="GO" id="GO:0003676">
    <property type="term" value="F:nucleic acid binding"/>
    <property type="evidence" value="ECO:0007669"/>
    <property type="project" value="InterPro"/>
</dbReference>
<dbReference type="PROSITE" id="PS00092">
    <property type="entry name" value="N6_MTASE"/>
    <property type="match status" value="1"/>
</dbReference>
<accession>A0AAX2J580</accession>
<dbReference type="InterPro" id="IPR002052">
    <property type="entry name" value="DNA_methylase_N6_adenine_CS"/>
</dbReference>
<evidence type="ECO:0000259" key="5">
    <source>
        <dbReference type="Pfam" id="PF20464"/>
    </source>
</evidence>
<dbReference type="InterPro" id="IPR029063">
    <property type="entry name" value="SAM-dependent_MTases_sf"/>
</dbReference>